<evidence type="ECO:0000256" key="1">
    <source>
        <dbReference type="SAM" id="SignalP"/>
    </source>
</evidence>
<name>A0ABY7EAX2_MYAAR</name>
<reference evidence="3" key="1">
    <citation type="submission" date="2022-11" db="EMBL/GenBank/DDBJ databases">
        <title>Centuries of genome instability and evolution in soft-shell clam transmissible cancer (bioRxiv).</title>
        <authorList>
            <person name="Hart S.F.M."/>
            <person name="Yonemitsu M.A."/>
            <person name="Giersch R.M."/>
            <person name="Beal B.F."/>
            <person name="Arriagada G."/>
            <person name="Davis B.W."/>
            <person name="Ostrander E.A."/>
            <person name="Goff S.P."/>
            <person name="Metzger M.J."/>
        </authorList>
    </citation>
    <scope>NUCLEOTIDE SEQUENCE</scope>
    <source>
        <strain evidence="3">MELC-2E11</strain>
        <tissue evidence="3">Siphon/mantle</tissue>
    </source>
</reference>
<organism evidence="3 4">
    <name type="scientific">Mya arenaria</name>
    <name type="common">Soft-shell clam</name>
    <dbReference type="NCBI Taxonomy" id="6604"/>
    <lineage>
        <taxon>Eukaryota</taxon>
        <taxon>Metazoa</taxon>
        <taxon>Spiralia</taxon>
        <taxon>Lophotrochozoa</taxon>
        <taxon>Mollusca</taxon>
        <taxon>Bivalvia</taxon>
        <taxon>Autobranchia</taxon>
        <taxon>Heteroconchia</taxon>
        <taxon>Euheterodonta</taxon>
        <taxon>Imparidentia</taxon>
        <taxon>Neoheterodontei</taxon>
        <taxon>Myida</taxon>
        <taxon>Myoidea</taxon>
        <taxon>Myidae</taxon>
        <taxon>Mya</taxon>
    </lineage>
</organism>
<dbReference type="EMBL" id="CP111016">
    <property type="protein sequence ID" value="WAR05806.1"/>
    <property type="molecule type" value="Genomic_DNA"/>
</dbReference>
<accession>A0ABY7EAX2</accession>
<dbReference type="PANTHER" id="PTHR19324">
    <property type="entry name" value="PERFORIN-LIKE PROTEIN 1"/>
    <property type="match status" value="1"/>
</dbReference>
<dbReference type="Pfam" id="PF16977">
    <property type="entry name" value="ApeC"/>
    <property type="match status" value="2"/>
</dbReference>
<protein>
    <recommendedName>
        <fullName evidence="2">MACPF domain-containing protein</fullName>
    </recommendedName>
</protein>
<feature type="chain" id="PRO_5046840877" description="MACPF domain-containing protein" evidence="1">
    <location>
        <begin position="18"/>
        <end position="664"/>
    </location>
</feature>
<evidence type="ECO:0000313" key="3">
    <source>
        <dbReference type="EMBL" id="WAR05806.1"/>
    </source>
</evidence>
<dbReference type="PANTHER" id="PTHR19324:SF33">
    <property type="entry name" value="MUCIN-5AC"/>
    <property type="match status" value="1"/>
</dbReference>
<keyword evidence="1" id="KW-0732">Signal</keyword>
<dbReference type="Proteomes" id="UP001164746">
    <property type="component" value="Chromosome 5"/>
</dbReference>
<dbReference type="Pfam" id="PF01823">
    <property type="entry name" value="MACPF"/>
    <property type="match status" value="1"/>
</dbReference>
<dbReference type="PROSITE" id="PS51412">
    <property type="entry name" value="MACPF_2"/>
    <property type="match status" value="1"/>
</dbReference>
<feature type="domain" description="MACPF" evidence="2">
    <location>
        <begin position="10"/>
        <end position="343"/>
    </location>
</feature>
<sequence>MWSTIFCACAWIAVSQAATLPEALHYIGVGYNMLKGNPDGDFWARGGDDPGLLSTRKVLSLSSNTDVPAEIVYEHHDQCRQAHEFAFFYDPQSYQNKLMERVQSSGTNNDALKAVAFTQSAGKMQNKSLLPGFKAVEQQTRRDFYVFQDDQTTCTSGAARYKLSLAQGSHYRLTDEFAAAVCSLPLQYNPQAYKAFLDTWGTHVTSAVETGSKVIKRYVSPVKTFVESVMVNSSRDVSIGGAYMNHASSLVVDVPAFRYRQQYRNVVGVLEDTLSLGSEANPEPIGYSMVVISDMLDSSHWQSIDDLKNRGLCPPSTEAALTYFRTNLEKAINEYAGALGAVPPICKCLMNTWDPANFIIPVKPVSTIAAKLQLDNGDDDCKNNNDDMEGYDYFLATPLAIPVTWPQGTYSFAKPKSGCPAGDFTWYEGWRLQDTETQSPDNAWSVNNHFAGKLAAGEMQLEFCTKGEAEPTDFDRNWPAGDYCIFKYGACPAAQVAFTMGESINSDLMVTIATSNTHHDIMINGFDEGYVLWDDEDSMNRNDWQGVLPDGTYDEDTLQRYCCRCSCNFCVDVIFPNSRSDGMPTEAIVLPTDKPFYLFQYTRDVCQKVANMHVAEEWLRWDDEDFKTPSDSKIGAVHPEMQFWNEATGASGSEIYYCYYSPQI</sequence>
<evidence type="ECO:0000259" key="2">
    <source>
        <dbReference type="PROSITE" id="PS51412"/>
    </source>
</evidence>
<feature type="signal peptide" evidence="1">
    <location>
        <begin position="1"/>
        <end position="17"/>
    </location>
</feature>
<keyword evidence="4" id="KW-1185">Reference proteome</keyword>
<proteinExistence type="predicted"/>
<evidence type="ECO:0000313" key="4">
    <source>
        <dbReference type="Proteomes" id="UP001164746"/>
    </source>
</evidence>
<gene>
    <name evidence="3" type="ORF">MAR_021175</name>
</gene>
<dbReference type="InterPro" id="IPR020864">
    <property type="entry name" value="MACPF"/>
</dbReference>
<dbReference type="InterPro" id="IPR031569">
    <property type="entry name" value="ApeC"/>
</dbReference>